<evidence type="ECO:0000313" key="3">
    <source>
        <dbReference type="Proteomes" id="UP001642260"/>
    </source>
</evidence>
<proteinExistence type="predicted"/>
<evidence type="ECO:0000256" key="1">
    <source>
        <dbReference type="SAM" id="Phobius"/>
    </source>
</evidence>
<keyword evidence="1" id="KW-0472">Membrane</keyword>
<dbReference type="AlphaFoldDB" id="A0ABC8IPN9"/>
<sequence>MAADADFQSDSWMSRKLAYLSPGLLYNCFVVSFITMTTAMRIDIGDVDIRRFGRVVQLLFFLDDDAFALLSISVYVSTLLVLMPVWIGWVVLAIVGNNFLSGNSPVMLGYMVMLSTCFAYFTLPLIPFPAIVRWFSLGVHFIALKLPCLFVGFLSKILQNPSKSNLISSHSPVGFFGISLHSSDIATSLVDSH</sequence>
<reference evidence="2 3" key="1">
    <citation type="submission" date="2022-03" db="EMBL/GenBank/DDBJ databases">
        <authorList>
            <person name="Macdonald S."/>
            <person name="Ahmed S."/>
            <person name="Newling K."/>
        </authorList>
    </citation>
    <scope>NUCLEOTIDE SEQUENCE [LARGE SCALE GENOMIC DNA]</scope>
</reference>
<keyword evidence="3" id="KW-1185">Reference proteome</keyword>
<name>A0ABC8IPN9_ERUVS</name>
<evidence type="ECO:0000313" key="2">
    <source>
        <dbReference type="EMBL" id="CAH8288255.1"/>
    </source>
</evidence>
<dbReference type="Proteomes" id="UP001642260">
    <property type="component" value="Unassembled WGS sequence"/>
</dbReference>
<accession>A0ABC8IPN9</accession>
<feature type="transmembrane region" description="Helical" evidence="1">
    <location>
        <begin position="23"/>
        <end position="42"/>
    </location>
</feature>
<organism evidence="2 3">
    <name type="scientific">Eruca vesicaria subsp. sativa</name>
    <name type="common">Garden rocket</name>
    <name type="synonym">Eruca sativa</name>
    <dbReference type="NCBI Taxonomy" id="29727"/>
    <lineage>
        <taxon>Eukaryota</taxon>
        <taxon>Viridiplantae</taxon>
        <taxon>Streptophyta</taxon>
        <taxon>Embryophyta</taxon>
        <taxon>Tracheophyta</taxon>
        <taxon>Spermatophyta</taxon>
        <taxon>Magnoliopsida</taxon>
        <taxon>eudicotyledons</taxon>
        <taxon>Gunneridae</taxon>
        <taxon>Pentapetalae</taxon>
        <taxon>rosids</taxon>
        <taxon>malvids</taxon>
        <taxon>Brassicales</taxon>
        <taxon>Brassicaceae</taxon>
        <taxon>Brassiceae</taxon>
        <taxon>Eruca</taxon>
    </lineage>
</organism>
<keyword evidence="1" id="KW-1133">Transmembrane helix</keyword>
<gene>
    <name evidence="2" type="ORF">ERUC_LOCUS1182</name>
</gene>
<comment type="caution">
    <text evidence="2">The sequence shown here is derived from an EMBL/GenBank/DDBJ whole genome shotgun (WGS) entry which is preliminary data.</text>
</comment>
<protein>
    <submittedName>
        <fullName evidence="2">Uncharacterized protein</fullName>
    </submittedName>
</protein>
<dbReference type="EMBL" id="CAKOAT010045559">
    <property type="protein sequence ID" value="CAH8288255.1"/>
    <property type="molecule type" value="Genomic_DNA"/>
</dbReference>
<feature type="transmembrane region" description="Helical" evidence="1">
    <location>
        <begin position="107"/>
        <end position="128"/>
    </location>
</feature>
<feature type="transmembrane region" description="Helical" evidence="1">
    <location>
        <begin position="66"/>
        <end position="95"/>
    </location>
</feature>
<feature type="transmembrane region" description="Helical" evidence="1">
    <location>
        <begin position="134"/>
        <end position="154"/>
    </location>
</feature>
<keyword evidence="1" id="KW-0812">Transmembrane</keyword>